<dbReference type="AlphaFoldDB" id="A0AAV4HSN6"/>
<evidence type="ECO:0000313" key="3">
    <source>
        <dbReference type="Proteomes" id="UP000762676"/>
    </source>
</evidence>
<sequence length="134" mass="15165">MRQQDCEKKSILRKFARTTWGTSQSALLTSTLAMCYSAAEYCAPVWTISPNTKLVDVKLYESMRTIGGLFQINADPVASYHKLKCTSPHQARRCDTENNKKNQGYGRQQTFETNIQGGPNKKTEVKKPLLKCKD</sequence>
<feature type="compositionally biased region" description="Basic and acidic residues" evidence="1">
    <location>
        <begin position="121"/>
        <end position="134"/>
    </location>
</feature>
<keyword evidence="2" id="KW-0808">Transferase</keyword>
<reference evidence="2 3" key="1">
    <citation type="journal article" date="2021" name="Elife">
        <title>Chloroplast acquisition without the gene transfer in kleptoplastic sea slugs, Plakobranchus ocellatus.</title>
        <authorList>
            <person name="Maeda T."/>
            <person name="Takahashi S."/>
            <person name="Yoshida T."/>
            <person name="Shimamura S."/>
            <person name="Takaki Y."/>
            <person name="Nagai Y."/>
            <person name="Toyoda A."/>
            <person name="Suzuki Y."/>
            <person name="Arimoto A."/>
            <person name="Ishii H."/>
            <person name="Satoh N."/>
            <person name="Nishiyama T."/>
            <person name="Hasebe M."/>
            <person name="Maruyama T."/>
            <person name="Minagawa J."/>
            <person name="Obokata J."/>
            <person name="Shigenobu S."/>
        </authorList>
    </citation>
    <scope>NUCLEOTIDE SEQUENCE [LARGE SCALE GENOMIC DNA]</scope>
</reference>
<dbReference type="EMBL" id="BMAT01012819">
    <property type="protein sequence ID" value="GFR99725.1"/>
    <property type="molecule type" value="Genomic_DNA"/>
</dbReference>
<keyword evidence="2" id="KW-0695">RNA-directed DNA polymerase</keyword>
<feature type="region of interest" description="Disordered" evidence="1">
    <location>
        <begin position="93"/>
        <end position="134"/>
    </location>
</feature>
<evidence type="ECO:0000313" key="2">
    <source>
        <dbReference type="EMBL" id="GFR99725.1"/>
    </source>
</evidence>
<name>A0AAV4HSN6_9GAST</name>
<proteinExistence type="predicted"/>
<dbReference type="GO" id="GO:0003964">
    <property type="term" value="F:RNA-directed DNA polymerase activity"/>
    <property type="evidence" value="ECO:0007669"/>
    <property type="project" value="UniProtKB-KW"/>
</dbReference>
<comment type="caution">
    <text evidence="2">The sequence shown here is derived from an EMBL/GenBank/DDBJ whole genome shotgun (WGS) entry which is preliminary data.</text>
</comment>
<gene>
    <name evidence="2" type="ORF">ElyMa_006380500</name>
</gene>
<keyword evidence="2" id="KW-0548">Nucleotidyltransferase</keyword>
<protein>
    <submittedName>
        <fullName evidence="2">RNA-directed DNA polymerase from mobile element jockey-like</fullName>
    </submittedName>
</protein>
<feature type="compositionally biased region" description="Polar residues" evidence="1">
    <location>
        <begin position="101"/>
        <end position="117"/>
    </location>
</feature>
<keyword evidence="3" id="KW-1185">Reference proteome</keyword>
<accession>A0AAV4HSN6</accession>
<evidence type="ECO:0000256" key="1">
    <source>
        <dbReference type="SAM" id="MobiDB-lite"/>
    </source>
</evidence>
<organism evidence="2 3">
    <name type="scientific">Elysia marginata</name>
    <dbReference type="NCBI Taxonomy" id="1093978"/>
    <lineage>
        <taxon>Eukaryota</taxon>
        <taxon>Metazoa</taxon>
        <taxon>Spiralia</taxon>
        <taxon>Lophotrochozoa</taxon>
        <taxon>Mollusca</taxon>
        <taxon>Gastropoda</taxon>
        <taxon>Heterobranchia</taxon>
        <taxon>Euthyneura</taxon>
        <taxon>Panpulmonata</taxon>
        <taxon>Sacoglossa</taxon>
        <taxon>Placobranchoidea</taxon>
        <taxon>Plakobranchidae</taxon>
        <taxon>Elysia</taxon>
    </lineage>
</organism>
<dbReference type="Proteomes" id="UP000762676">
    <property type="component" value="Unassembled WGS sequence"/>
</dbReference>